<sequence>MQPIKEENTSYDQMAIVEKYEAIIAYLYPIAQNIPRKHSIARDMFLECLLGQVKLFVEAGKSSQISRLYAADAGLSHLRFWLRFLSGKSVRAMSLHQNETALMLISEVGKFMGSWIVKVKRKGQAG</sequence>
<proteinExistence type="predicted"/>
<dbReference type="Pfam" id="PF22296">
    <property type="entry name" value="bAvd"/>
    <property type="match status" value="1"/>
</dbReference>
<feature type="domain" description="bAvd-like" evidence="1">
    <location>
        <begin position="14"/>
        <end position="118"/>
    </location>
</feature>
<accession>A0A6J5KJG1</accession>
<evidence type="ECO:0000313" key="2">
    <source>
        <dbReference type="EMBL" id="CAB4121302.1"/>
    </source>
</evidence>
<protein>
    <recommendedName>
        <fullName evidence="1">bAvd-like domain-containing protein</fullName>
    </recommendedName>
</protein>
<name>A0A6J5KJG1_9CAUD</name>
<dbReference type="InterPro" id="IPR036583">
    <property type="entry name" value="23S_rRNA_IVS_sf"/>
</dbReference>
<gene>
    <name evidence="2" type="ORF">UFOVP13_3</name>
</gene>
<dbReference type="NCBIfam" id="NF033474">
    <property type="entry name" value="DivGenRetAVD"/>
    <property type="match status" value="1"/>
</dbReference>
<dbReference type="InterPro" id="IPR055360">
    <property type="entry name" value="bAvd"/>
</dbReference>
<organism evidence="2">
    <name type="scientific">uncultured Caudovirales phage</name>
    <dbReference type="NCBI Taxonomy" id="2100421"/>
    <lineage>
        <taxon>Viruses</taxon>
        <taxon>Duplodnaviria</taxon>
        <taxon>Heunggongvirae</taxon>
        <taxon>Uroviricota</taxon>
        <taxon>Caudoviricetes</taxon>
        <taxon>Peduoviridae</taxon>
        <taxon>Maltschvirus</taxon>
        <taxon>Maltschvirus maltsch</taxon>
    </lineage>
</organism>
<reference evidence="2" key="1">
    <citation type="submission" date="2020-04" db="EMBL/GenBank/DDBJ databases">
        <authorList>
            <person name="Chiriac C."/>
            <person name="Salcher M."/>
            <person name="Ghai R."/>
            <person name="Kavagutti S V."/>
        </authorList>
    </citation>
    <scope>NUCLEOTIDE SEQUENCE</scope>
</reference>
<dbReference type="Gene3D" id="1.20.1440.60">
    <property type="entry name" value="23S rRNA-intervening sequence"/>
    <property type="match status" value="1"/>
</dbReference>
<dbReference type="EMBL" id="LR796145">
    <property type="protein sequence ID" value="CAB4121302.1"/>
    <property type="molecule type" value="Genomic_DNA"/>
</dbReference>
<evidence type="ECO:0000259" key="1">
    <source>
        <dbReference type="Pfam" id="PF22296"/>
    </source>
</evidence>